<gene>
    <name evidence="2" type="ORF">ACH5RR_018405</name>
</gene>
<dbReference type="EMBL" id="JBJUIK010000008">
    <property type="protein sequence ID" value="KAL3520256.1"/>
    <property type="molecule type" value="Genomic_DNA"/>
</dbReference>
<dbReference type="Proteomes" id="UP001630127">
    <property type="component" value="Unassembled WGS sequence"/>
</dbReference>
<evidence type="ECO:0000313" key="3">
    <source>
        <dbReference type="Proteomes" id="UP001630127"/>
    </source>
</evidence>
<comment type="caution">
    <text evidence="2">The sequence shown here is derived from an EMBL/GenBank/DDBJ whole genome shotgun (WGS) entry which is preliminary data.</text>
</comment>
<feature type="chain" id="PRO_5044858287" evidence="1">
    <location>
        <begin position="28"/>
        <end position="218"/>
    </location>
</feature>
<accession>A0ABD2ZN08</accession>
<name>A0ABD2ZN08_9GENT</name>
<protein>
    <submittedName>
        <fullName evidence="2">Uncharacterized protein</fullName>
    </submittedName>
</protein>
<organism evidence="2 3">
    <name type="scientific">Cinchona calisaya</name>
    <dbReference type="NCBI Taxonomy" id="153742"/>
    <lineage>
        <taxon>Eukaryota</taxon>
        <taxon>Viridiplantae</taxon>
        <taxon>Streptophyta</taxon>
        <taxon>Embryophyta</taxon>
        <taxon>Tracheophyta</taxon>
        <taxon>Spermatophyta</taxon>
        <taxon>Magnoliopsida</taxon>
        <taxon>eudicotyledons</taxon>
        <taxon>Gunneridae</taxon>
        <taxon>Pentapetalae</taxon>
        <taxon>asterids</taxon>
        <taxon>lamiids</taxon>
        <taxon>Gentianales</taxon>
        <taxon>Rubiaceae</taxon>
        <taxon>Cinchonoideae</taxon>
        <taxon>Cinchoneae</taxon>
        <taxon>Cinchona</taxon>
    </lineage>
</organism>
<evidence type="ECO:0000313" key="2">
    <source>
        <dbReference type="EMBL" id="KAL3520256.1"/>
    </source>
</evidence>
<keyword evidence="1" id="KW-0732">Signal</keyword>
<feature type="signal peptide" evidence="1">
    <location>
        <begin position="1"/>
        <end position="27"/>
    </location>
</feature>
<evidence type="ECO:0000256" key="1">
    <source>
        <dbReference type="SAM" id="SignalP"/>
    </source>
</evidence>
<sequence>MIDYHQNAHAWVLTFIVFVELAQRILHESMLHEVEFDPLEPSTLQRALLTLPAPGLPGKLLTCPLSRTWRVRFGCFNCFGDWLRYQSQDLLSMANQFAFIIIFWQIMISDILPKISLFTIPNSNPTRQWLCEMDLNASVSQARPCSRSCGYINLQWMSDKSGDRKRVALLNRCGGKSFNEIQTRTMRVSTLTLNEGVHFRMRIPNPCILQNPPHHMHK</sequence>
<reference evidence="2 3" key="1">
    <citation type="submission" date="2024-11" db="EMBL/GenBank/DDBJ databases">
        <title>A near-complete genome assembly of Cinchona calisaya.</title>
        <authorList>
            <person name="Lian D.C."/>
            <person name="Zhao X.W."/>
            <person name="Wei L."/>
        </authorList>
    </citation>
    <scope>NUCLEOTIDE SEQUENCE [LARGE SCALE GENOMIC DNA]</scope>
    <source>
        <tissue evidence="2">Nenye</tissue>
    </source>
</reference>
<proteinExistence type="predicted"/>
<keyword evidence="3" id="KW-1185">Reference proteome</keyword>
<dbReference type="AlphaFoldDB" id="A0ABD2ZN08"/>